<organism evidence="1 2">
    <name type="scientific">Burkholderia ubonensis</name>
    <dbReference type="NCBI Taxonomy" id="101571"/>
    <lineage>
        <taxon>Bacteria</taxon>
        <taxon>Pseudomonadati</taxon>
        <taxon>Pseudomonadota</taxon>
        <taxon>Betaproteobacteria</taxon>
        <taxon>Burkholderiales</taxon>
        <taxon>Burkholderiaceae</taxon>
        <taxon>Burkholderia</taxon>
        <taxon>Burkholderia cepacia complex</taxon>
    </lineage>
</organism>
<dbReference type="Proteomes" id="UP000056732">
    <property type="component" value="Unassembled WGS sequence"/>
</dbReference>
<name>A0AAW3NDZ0_9BURK</name>
<gene>
    <name evidence="1" type="ORF">WK53_12680</name>
</gene>
<dbReference type="RefSeq" id="WP_063899899.1">
    <property type="nucleotide sequence ID" value="NZ_LPDO01000110.1"/>
</dbReference>
<evidence type="ECO:0000313" key="1">
    <source>
        <dbReference type="EMBL" id="KVT48317.1"/>
    </source>
</evidence>
<proteinExistence type="predicted"/>
<dbReference type="EMBL" id="LPDO01000110">
    <property type="protein sequence ID" value="KVT48317.1"/>
    <property type="molecule type" value="Genomic_DNA"/>
</dbReference>
<evidence type="ECO:0000313" key="2">
    <source>
        <dbReference type="Proteomes" id="UP000056732"/>
    </source>
</evidence>
<dbReference type="AlphaFoldDB" id="A0AAW3NDZ0"/>
<protein>
    <recommendedName>
        <fullName evidence="3">PBS lyase</fullName>
    </recommendedName>
</protein>
<sequence length="871" mass="94385">MTGFDQQLHGYRQGHQLLSSTIRLPKADQDLIDRLSDVAGPLSPGERFSPYLTLYPLPSETYYVVARTWQDLEAPRAGCVRTRSVLIPMSEWQEVQDLASIVAVATEAGADKPAERRAPADVATLLPPVEPQQGTELIEALFLEERAPIVVFDAEAPELLALRLTTALWPGFRRTFSMSTFARSPRTIGRRSFDLVFASKEARPRFADWNGRRIDGRKRGQARHPWSAPIVDKILSAPVPSLKSLDALGEMSSDGIGSESALRVSLLWDDLRRKLPNSPTAALGMLDIANTRKIRQVDLIRELEPELARSAAMAATTMQAEDAWRYLGALVQKLEGRFPSLSFEKSIRAAAIDLASGHPIETLDVISALNLEPQKALLVSAAGDGLSRSLDLDVAELLSRLDGKDLLDLLFASASLAEGTLGRFPVLSFALAAALRTADDGVRAEARRLLLGLLVDDTHVEAARLLVNDLDTDGLVKEAGHLNAVNGLSSAEIRGVLVERARALQADAVLRDAVSKMGASAGGDALVEASLRPTPADMYWLLTSPALKGSRRIELIRSLLVAANLVQLHGMLADQRMLTKTIALLNASDELDAELLSRIACNVAMPSRDYVTLVVALLPKLKVGINAELVGKAIELALPQEPNEVSPAILDGLLSAAGDKLNGGRAMRVGLQQGVSPVAASRNLVAFGRAPDAARRPLLTGIEEMAVALTGRRQLDISTEAAEAAAKLLWESRSVTANGFVRASTTLLPIALDERREVASPLIAAAFPPVYRELAKEGAFDLLSLMFVFLDWDKCKSARRRLIDAFVHSEWRMSDIAIAAVRAGDPVRILGRIARERGGEQVLRDLVADLKEIPEEVREPIRAALIELGLS</sequence>
<evidence type="ECO:0008006" key="3">
    <source>
        <dbReference type="Google" id="ProtNLM"/>
    </source>
</evidence>
<reference evidence="1 2" key="1">
    <citation type="submission" date="2015-11" db="EMBL/GenBank/DDBJ databases">
        <title>Expanding the genomic diversity of Burkholderia species for the development of highly accurate diagnostics.</title>
        <authorList>
            <person name="Sahl J."/>
            <person name="Keim P."/>
            <person name="Wagner D."/>
        </authorList>
    </citation>
    <scope>NUCLEOTIDE SEQUENCE [LARGE SCALE GENOMIC DNA]</scope>
    <source>
        <strain evidence="1 2">MSMB1137WGS</strain>
    </source>
</reference>
<accession>A0AAW3NDZ0</accession>
<dbReference type="Pfam" id="PF20012">
    <property type="entry name" value="GAP1-N1"/>
    <property type="match status" value="1"/>
</dbReference>
<comment type="caution">
    <text evidence="1">The sequence shown here is derived from an EMBL/GenBank/DDBJ whole genome shotgun (WGS) entry which is preliminary data.</text>
</comment>